<keyword evidence="3" id="KW-0496">Mitochondrion</keyword>
<dbReference type="CDD" id="cd10567">
    <property type="entry name" value="SWIB-MDM2_like"/>
    <property type="match status" value="1"/>
</dbReference>
<feature type="region of interest" description="Disordered" evidence="1">
    <location>
        <begin position="16"/>
        <end position="40"/>
    </location>
</feature>
<reference evidence="3 4" key="1">
    <citation type="submission" date="2018-03" db="EMBL/GenBank/DDBJ databases">
        <authorList>
            <person name="Fogelqvist J."/>
        </authorList>
    </citation>
    <scope>NUCLEOTIDE SEQUENCE [LARGE SCALE GENOMIC DNA]</scope>
</reference>
<evidence type="ECO:0000313" key="3">
    <source>
        <dbReference type="EMBL" id="SPQ93858.1"/>
    </source>
</evidence>
<evidence type="ECO:0000259" key="2">
    <source>
        <dbReference type="PROSITE" id="PS51925"/>
    </source>
</evidence>
<dbReference type="InterPro" id="IPR036885">
    <property type="entry name" value="SWIB_MDM2_dom_sf"/>
</dbReference>
<dbReference type="EMBL" id="OVEO01000002">
    <property type="protein sequence ID" value="SPQ93858.1"/>
    <property type="molecule type" value="Genomic_DNA"/>
</dbReference>
<accession>A0A3P3Y0Y3</accession>
<evidence type="ECO:0000313" key="4">
    <source>
        <dbReference type="Proteomes" id="UP000290189"/>
    </source>
</evidence>
<dbReference type="AlphaFoldDB" id="A0A3P3Y0Y3"/>
<evidence type="ECO:0000256" key="1">
    <source>
        <dbReference type="SAM" id="MobiDB-lite"/>
    </source>
</evidence>
<dbReference type="Gene3D" id="1.10.245.10">
    <property type="entry name" value="SWIB/MDM2 domain"/>
    <property type="match status" value="1"/>
</dbReference>
<feature type="domain" description="DM2" evidence="2">
    <location>
        <begin position="45"/>
        <end position="123"/>
    </location>
</feature>
<proteinExistence type="predicted"/>
<protein>
    <recommendedName>
        <fullName evidence="2">DM2 domain-containing protein</fullName>
    </recommendedName>
</protein>
<dbReference type="Pfam" id="PF02201">
    <property type="entry name" value="SWIB"/>
    <property type="match status" value="1"/>
</dbReference>
<dbReference type="InterPro" id="IPR003121">
    <property type="entry name" value="SWIB_MDM2_domain"/>
</dbReference>
<dbReference type="SMART" id="SM00151">
    <property type="entry name" value="SWIB"/>
    <property type="match status" value="1"/>
</dbReference>
<dbReference type="PROSITE" id="PS51925">
    <property type="entry name" value="SWIB_MDM2"/>
    <property type="match status" value="1"/>
</dbReference>
<dbReference type="InterPro" id="IPR019835">
    <property type="entry name" value="SWIB_domain"/>
</dbReference>
<name>A0A3P3Y0Y3_PLABS</name>
<dbReference type="SUPFAM" id="SSF47592">
    <property type="entry name" value="SWIB/MDM2 domain"/>
    <property type="match status" value="1"/>
</dbReference>
<dbReference type="Proteomes" id="UP000290189">
    <property type="component" value="Unassembled WGS sequence"/>
</dbReference>
<geneLocation type="mitochondrion" evidence="3"/>
<organism evidence="3 4">
    <name type="scientific">Plasmodiophora brassicae</name>
    <name type="common">Clubroot disease agent</name>
    <dbReference type="NCBI Taxonomy" id="37360"/>
    <lineage>
        <taxon>Eukaryota</taxon>
        <taxon>Sar</taxon>
        <taxon>Rhizaria</taxon>
        <taxon>Endomyxa</taxon>
        <taxon>Phytomyxea</taxon>
        <taxon>Plasmodiophorida</taxon>
        <taxon>Plasmodiophoridae</taxon>
        <taxon>Plasmodiophora</taxon>
    </lineage>
</organism>
<gene>
    <name evidence="3" type="ORF">PLBR_LOCUS1073</name>
</gene>
<sequence>MWYRIVGLLARPDSGRKGLSRLPNGSRPKRTPLSLPKPMPRETHLTMQKYRLSEQLSMVCDGKTAMTRADVTKSVWKYIKERHLQRQDDRRVVQCDLLLKNVFGKDEISMLDIGKGLQQHIFERVGKPRRP</sequence>
<dbReference type="PANTHER" id="PTHR13844">
    <property type="entry name" value="SWI/SNF-RELATED MATRIX-ASSOCIATED ACTIN-DEPENDENT REGULATOR OF CHROMATIN SUBFAMILY D"/>
    <property type="match status" value="1"/>
</dbReference>